<evidence type="ECO:0000259" key="2">
    <source>
        <dbReference type="Pfam" id="PF13635"/>
    </source>
</evidence>
<dbReference type="InterPro" id="IPR025420">
    <property type="entry name" value="DUF4143"/>
</dbReference>
<proteinExistence type="predicted"/>
<evidence type="ECO:0000313" key="4">
    <source>
        <dbReference type="Proteomes" id="UP001165430"/>
    </source>
</evidence>
<dbReference type="EMBL" id="JAKZGO010000029">
    <property type="protein sequence ID" value="MCH7415740.1"/>
    <property type="molecule type" value="Genomic_DNA"/>
</dbReference>
<dbReference type="PANTHER" id="PTHR43566">
    <property type="entry name" value="CONSERVED PROTEIN"/>
    <property type="match status" value="1"/>
</dbReference>
<accession>A0ABS9VI90</accession>
<keyword evidence="3" id="KW-0067">ATP-binding</keyword>
<dbReference type="InterPro" id="IPR041682">
    <property type="entry name" value="AAA_14"/>
</dbReference>
<dbReference type="Gene3D" id="3.40.50.300">
    <property type="entry name" value="P-loop containing nucleotide triphosphate hydrolases"/>
    <property type="match status" value="1"/>
</dbReference>
<feature type="domain" description="AAA" evidence="1">
    <location>
        <begin position="19"/>
        <end position="140"/>
    </location>
</feature>
<evidence type="ECO:0000259" key="1">
    <source>
        <dbReference type="Pfam" id="PF13173"/>
    </source>
</evidence>
<keyword evidence="4" id="KW-1185">Reference proteome</keyword>
<reference evidence="3" key="1">
    <citation type="submission" date="2022-03" db="EMBL/GenBank/DDBJ databases">
        <title>De novo assembled genomes of Belliella spp. (Cyclobacteriaceae) strains.</title>
        <authorList>
            <person name="Szabo A."/>
            <person name="Korponai K."/>
            <person name="Felfoldi T."/>
        </authorList>
    </citation>
    <scope>NUCLEOTIDE SEQUENCE</scope>
    <source>
        <strain evidence="3">DSM 111903</strain>
    </source>
</reference>
<dbReference type="InterPro" id="IPR027417">
    <property type="entry name" value="P-loop_NTPase"/>
</dbReference>
<dbReference type="RefSeq" id="WP_241414606.1">
    <property type="nucleotide sequence ID" value="NZ_JAKZGO010000029.1"/>
</dbReference>
<sequence>MYINREIQIKLNKRIADGKAIIVFGPRQVGKSTLLKNLNSQFEAPVLWWNGDDADVREMLSNTSSTKLRTLIGKSKTVVIDEAQRIENIGVCIKIIVDNFSEVKVFATGSSAFELSNKIKEPLTGRKWEYFLFPFSFSEMVSHTNFLEEKRMLNQRMVFGYYPEIVQNPTDAEERLRMIADSYLFKDVFALGNLRKPDQIQKLLQALAYQVGNEVSYNELGMLAGLDNETVEKYITLLEQTFIVFRVGSFSRNLRNELKKSRKIYFVDNGIRNSLINNFLPLESRTDVGALWENFLMAERLKKNALNGNYNVGYFWRTHAQQEIDYVEDMNGSLSAWEFKWNPKAKVKIPATFLNAYPKAKVQVINPDNLEDFIF</sequence>
<evidence type="ECO:0000313" key="3">
    <source>
        <dbReference type="EMBL" id="MCH7415740.1"/>
    </source>
</evidence>
<protein>
    <submittedName>
        <fullName evidence="3">ATP-binding protein</fullName>
    </submittedName>
</protein>
<dbReference type="Proteomes" id="UP001165430">
    <property type="component" value="Unassembled WGS sequence"/>
</dbReference>
<gene>
    <name evidence="3" type="ORF">MM213_19725</name>
</gene>
<name>A0ABS9VI90_9BACT</name>
<organism evidence="3 4">
    <name type="scientific">Belliella alkalica</name>
    <dbReference type="NCBI Taxonomy" id="1730871"/>
    <lineage>
        <taxon>Bacteria</taxon>
        <taxon>Pseudomonadati</taxon>
        <taxon>Bacteroidota</taxon>
        <taxon>Cytophagia</taxon>
        <taxon>Cytophagales</taxon>
        <taxon>Cyclobacteriaceae</taxon>
        <taxon>Belliella</taxon>
    </lineage>
</organism>
<comment type="caution">
    <text evidence="3">The sequence shown here is derived from an EMBL/GenBank/DDBJ whole genome shotgun (WGS) entry which is preliminary data.</text>
</comment>
<feature type="domain" description="DUF4143" evidence="2">
    <location>
        <begin position="186"/>
        <end position="342"/>
    </location>
</feature>
<dbReference type="PANTHER" id="PTHR43566:SF1">
    <property type="entry name" value="AAA+ ATPASE DOMAIN-CONTAINING PROTEIN"/>
    <property type="match status" value="1"/>
</dbReference>
<dbReference type="GO" id="GO:0005524">
    <property type="term" value="F:ATP binding"/>
    <property type="evidence" value="ECO:0007669"/>
    <property type="project" value="UniProtKB-KW"/>
</dbReference>
<dbReference type="Pfam" id="PF13173">
    <property type="entry name" value="AAA_14"/>
    <property type="match status" value="1"/>
</dbReference>
<keyword evidence="3" id="KW-0547">Nucleotide-binding</keyword>
<dbReference type="Pfam" id="PF13635">
    <property type="entry name" value="DUF4143"/>
    <property type="match status" value="1"/>
</dbReference>
<dbReference type="SUPFAM" id="SSF52540">
    <property type="entry name" value="P-loop containing nucleoside triphosphate hydrolases"/>
    <property type="match status" value="1"/>
</dbReference>